<dbReference type="KEGG" id="chya:V22_26480"/>
<name>A0A517TAJ4_9PLAN</name>
<protein>
    <submittedName>
        <fullName evidence="1">Uncharacterized protein</fullName>
    </submittedName>
</protein>
<dbReference type="AlphaFoldDB" id="A0A517TAJ4"/>
<dbReference type="Proteomes" id="UP000319976">
    <property type="component" value="Chromosome"/>
</dbReference>
<evidence type="ECO:0000313" key="2">
    <source>
        <dbReference type="Proteomes" id="UP000319976"/>
    </source>
</evidence>
<accession>A0A517TAJ4</accession>
<dbReference type="EMBL" id="CP036316">
    <property type="protein sequence ID" value="QDT65395.1"/>
    <property type="molecule type" value="Genomic_DNA"/>
</dbReference>
<keyword evidence="2" id="KW-1185">Reference proteome</keyword>
<evidence type="ECO:0000313" key="1">
    <source>
        <dbReference type="EMBL" id="QDT65395.1"/>
    </source>
</evidence>
<reference evidence="1 2" key="1">
    <citation type="submission" date="2019-02" db="EMBL/GenBank/DDBJ databases">
        <title>Deep-cultivation of Planctomycetes and their phenomic and genomic characterization uncovers novel biology.</title>
        <authorList>
            <person name="Wiegand S."/>
            <person name="Jogler M."/>
            <person name="Boedeker C."/>
            <person name="Pinto D."/>
            <person name="Vollmers J."/>
            <person name="Rivas-Marin E."/>
            <person name="Kohn T."/>
            <person name="Peeters S.H."/>
            <person name="Heuer A."/>
            <person name="Rast P."/>
            <person name="Oberbeckmann S."/>
            <person name="Bunk B."/>
            <person name="Jeske O."/>
            <person name="Meyerdierks A."/>
            <person name="Storesund J.E."/>
            <person name="Kallscheuer N."/>
            <person name="Luecker S."/>
            <person name="Lage O.M."/>
            <person name="Pohl T."/>
            <person name="Merkel B.J."/>
            <person name="Hornburger P."/>
            <person name="Mueller R.-W."/>
            <person name="Bruemmer F."/>
            <person name="Labrenz M."/>
            <person name="Spormann A.M."/>
            <person name="Op den Camp H."/>
            <person name="Overmann J."/>
            <person name="Amann R."/>
            <person name="Jetten M.S.M."/>
            <person name="Mascher T."/>
            <person name="Medema M.H."/>
            <person name="Devos D.P."/>
            <person name="Kaster A.-K."/>
            <person name="Ovreas L."/>
            <person name="Rohde M."/>
            <person name="Galperin M.Y."/>
            <person name="Jogler C."/>
        </authorList>
    </citation>
    <scope>NUCLEOTIDE SEQUENCE [LARGE SCALE GENOMIC DNA]</scope>
    <source>
        <strain evidence="1 2">V22</strain>
    </source>
</reference>
<gene>
    <name evidence="1" type="ORF">V22_26480</name>
</gene>
<proteinExistence type="predicted"/>
<organism evidence="1 2">
    <name type="scientific">Calycomorphotria hydatis</name>
    <dbReference type="NCBI Taxonomy" id="2528027"/>
    <lineage>
        <taxon>Bacteria</taxon>
        <taxon>Pseudomonadati</taxon>
        <taxon>Planctomycetota</taxon>
        <taxon>Planctomycetia</taxon>
        <taxon>Planctomycetales</taxon>
        <taxon>Planctomycetaceae</taxon>
        <taxon>Calycomorphotria</taxon>
    </lineage>
</organism>
<sequence length="137" mass="15062">MMAVLFLSFNFQPFCINYKPYNLQSESMRPLLKFSTFAVCLICLIAIGCSQGRPPAPEQKPPVLTDYTTALQAAAELGEGGSGLDGIVDAVEAEKEKNPDMYKKLLPLAQQIRGTSNKEEVKRLSKEILKIANLPAK</sequence>